<reference evidence="1 2" key="1">
    <citation type="submission" date="2013-11" db="EMBL/GenBank/DDBJ databases">
        <title>Draft genome of the bovine lungworm Dictyocaulus viviparus.</title>
        <authorList>
            <person name="Mitreva M."/>
        </authorList>
    </citation>
    <scope>NUCLEOTIDE SEQUENCE [LARGE SCALE GENOMIC DNA]</scope>
    <source>
        <strain evidence="1 2">HannoverDv2000</strain>
    </source>
</reference>
<evidence type="ECO:0000313" key="1">
    <source>
        <dbReference type="EMBL" id="KJH42808.1"/>
    </source>
</evidence>
<feature type="non-terminal residue" evidence="1">
    <location>
        <position position="1"/>
    </location>
</feature>
<organism evidence="1 2">
    <name type="scientific">Dictyocaulus viviparus</name>
    <name type="common">Bovine lungworm</name>
    <dbReference type="NCBI Taxonomy" id="29172"/>
    <lineage>
        <taxon>Eukaryota</taxon>
        <taxon>Metazoa</taxon>
        <taxon>Ecdysozoa</taxon>
        <taxon>Nematoda</taxon>
        <taxon>Chromadorea</taxon>
        <taxon>Rhabditida</taxon>
        <taxon>Rhabditina</taxon>
        <taxon>Rhabditomorpha</taxon>
        <taxon>Strongyloidea</taxon>
        <taxon>Metastrongylidae</taxon>
        <taxon>Dictyocaulus</taxon>
    </lineage>
</organism>
<name>A0A0D8XDY3_DICVI</name>
<dbReference type="AlphaFoldDB" id="A0A0D8XDY3"/>
<evidence type="ECO:0000313" key="2">
    <source>
        <dbReference type="Proteomes" id="UP000053766"/>
    </source>
</evidence>
<gene>
    <name evidence="1" type="ORF">DICVIV_11204</name>
</gene>
<proteinExistence type="predicted"/>
<dbReference type="EMBL" id="KN716623">
    <property type="protein sequence ID" value="KJH42808.1"/>
    <property type="molecule type" value="Genomic_DNA"/>
</dbReference>
<accession>A0A0D8XDY3</accession>
<dbReference type="OrthoDB" id="5846596at2759"/>
<sequence>FTRKSSKVDCNKTTKFAFYVECYSDLLVIDENLAIDVVPAVENARILSTNKQLVFPTPKSTSFRASEAENIYDDMISENLPRETTRNVGRSVDAVDDDVEYEDNNIMSHMGKKRRKVEEVNGHHRNEWHYSNQFSRGKENEKEDIKWIWFLFEK</sequence>
<reference evidence="2" key="2">
    <citation type="journal article" date="2016" name="Sci. Rep.">
        <title>Dictyocaulus viviparus genome, variome and transcriptome elucidate lungworm biology and support future intervention.</title>
        <authorList>
            <person name="McNulty S.N."/>
            <person name="Strube C."/>
            <person name="Rosa B.A."/>
            <person name="Martin J.C."/>
            <person name="Tyagi R."/>
            <person name="Choi Y.J."/>
            <person name="Wang Q."/>
            <person name="Hallsworth Pepin K."/>
            <person name="Zhang X."/>
            <person name="Ozersky P."/>
            <person name="Wilson R.K."/>
            <person name="Sternberg P.W."/>
            <person name="Gasser R.B."/>
            <person name="Mitreva M."/>
        </authorList>
    </citation>
    <scope>NUCLEOTIDE SEQUENCE [LARGE SCALE GENOMIC DNA]</scope>
    <source>
        <strain evidence="2">HannoverDv2000</strain>
    </source>
</reference>
<dbReference type="Proteomes" id="UP000053766">
    <property type="component" value="Unassembled WGS sequence"/>
</dbReference>
<keyword evidence="2" id="KW-1185">Reference proteome</keyword>
<protein>
    <submittedName>
        <fullName evidence="1">Uncharacterized protein</fullName>
    </submittedName>
</protein>